<dbReference type="Proteomes" id="UP000011591">
    <property type="component" value="Unassembled WGS sequence"/>
</dbReference>
<dbReference type="EMBL" id="AOIP01000015">
    <property type="protein sequence ID" value="ELZ07668.1"/>
    <property type="molecule type" value="Genomic_DNA"/>
</dbReference>
<accession>M0BBK1</accession>
<gene>
    <name evidence="2" type="ORF">C480_06431</name>
</gene>
<reference evidence="2 3" key="1">
    <citation type="journal article" date="2014" name="PLoS Genet.">
        <title>Phylogenetically driven sequencing of extremely halophilic archaea reveals strategies for static and dynamic osmo-response.</title>
        <authorList>
            <person name="Becker E.A."/>
            <person name="Seitzer P.M."/>
            <person name="Tritt A."/>
            <person name="Larsen D."/>
            <person name="Krusor M."/>
            <person name="Yao A.I."/>
            <person name="Wu D."/>
            <person name="Madern D."/>
            <person name="Eisen J.A."/>
            <person name="Darling A.E."/>
            <person name="Facciotti M.T."/>
        </authorList>
    </citation>
    <scope>NUCLEOTIDE SEQUENCE [LARGE SCALE GENOMIC DNA]</scope>
    <source>
        <strain evidence="2 3">DSM 13077</strain>
    </source>
</reference>
<keyword evidence="3" id="KW-1185">Reference proteome</keyword>
<dbReference type="PATRIC" id="fig|1227491.4.peg.1329"/>
<organism evidence="2 3">
    <name type="scientific">Natrialba aegyptia DSM 13077</name>
    <dbReference type="NCBI Taxonomy" id="1227491"/>
    <lineage>
        <taxon>Archaea</taxon>
        <taxon>Methanobacteriati</taxon>
        <taxon>Methanobacteriota</taxon>
        <taxon>Stenosarchaea group</taxon>
        <taxon>Halobacteria</taxon>
        <taxon>Halobacteriales</taxon>
        <taxon>Natrialbaceae</taxon>
        <taxon>Natrialba</taxon>
    </lineage>
</organism>
<protein>
    <submittedName>
        <fullName evidence="2">Uncharacterized protein</fullName>
    </submittedName>
</protein>
<feature type="compositionally biased region" description="Low complexity" evidence="1">
    <location>
        <begin position="222"/>
        <end position="259"/>
    </location>
</feature>
<comment type="caution">
    <text evidence="2">The sequence shown here is derived from an EMBL/GenBank/DDBJ whole genome shotgun (WGS) entry which is preliminary data.</text>
</comment>
<feature type="region of interest" description="Disordered" evidence="1">
    <location>
        <begin position="117"/>
        <end position="167"/>
    </location>
</feature>
<feature type="region of interest" description="Disordered" evidence="1">
    <location>
        <begin position="48"/>
        <end position="89"/>
    </location>
</feature>
<feature type="compositionally biased region" description="Low complexity" evidence="1">
    <location>
        <begin position="125"/>
        <end position="167"/>
    </location>
</feature>
<name>M0BBK1_9EURY</name>
<evidence type="ECO:0000313" key="3">
    <source>
        <dbReference type="Proteomes" id="UP000011591"/>
    </source>
</evidence>
<dbReference type="AlphaFoldDB" id="M0BBK1"/>
<dbReference type="OrthoDB" id="312988at2157"/>
<feature type="region of interest" description="Disordered" evidence="1">
    <location>
        <begin position="204"/>
        <end position="264"/>
    </location>
</feature>
<evidence type="ECO:0000313" key="2">
    <source>
        <dbReference type="EMBL" id="ELZ07668.1"/>
    </source>
</evidence>
<evidence type="ECO:0000256" key="1">
    <source>
        <dbReference type="SAM" id="MobiDB-lite"/>
    </source>
</evidence>
<sequence length="347" mass="36869">MDKADSCRRAAVDALADVEPPRLASLLDTVLEDASMLPGVLTIESATIHTPELSSPLDDSTSKSDREQDHPQRRDTDRPIESTELDTDTLLTHAAGVQLIYEGLRLTRELAHEDSWCGDNAHANQPTPASQSQLQSQSQSQSQPEHHPQSQAQSQSDPHSQPQSQSQYTDDLTILAADILVARGFSLLARTDAADKAVHTVQAFGRDQTRRAELTNTPTPPTATSTASTQPSTAANPTAETTSSKSTTSANTAKTTKATLSPHSINTNLERDILELAVRTGAATADTSPSAFALELATTLTDTLLPTDTFLPTFPPVTDGLAELGHLAADQNHEKNSAGCAPSATDP</sequence>
<proteinExistence type="predicted"/>
<dbReference type="Pfam" id="PF23426">
    <property type="entry name" value="DUF7114"/>
    <property type="match status" value="3"/>
</dbReference>
<dbReference type="RefSeq" id="WP_006664795.1">
    <property type="nucleotide sequence ID" value="NZ_AOIP01000015.1"/>
</dbReference>
<dbReference type="InterPro" id="IPR055538">
    <property type="entry name" value="DUF7114"/>
</dbReference>
<feature type="compositionally biased region" description="Basic and acidic residues" evidence="1">
    <location>
        <begin position="60"/>
        <end position="81"/>
    </location>
</feature>